<keyword evidence="2" id="KW-1185">Reference proteome</keyword>
<evidence type="ECO:0000313" key="2">
    <source>
        <dbReference type="Proteomes" id="UP000265520"/>
    </source>
</evidence>
<feature type="non-terminal residue" evidence="1">
    <location>
        <position position="1"/>
    </location>
</feature>
<sequence>LENKQSETGSAIPQADADMDMRILNLMMDWSYEKCY</sequence>
<organism evidence="1 2">
    <name type="scientific">Trifolium medium</name>
    <dbReference type="NCBI Taxonomy" id="97028"/>
    <lineage>
        <taxon>Eukaryota</taxon>
        <taxon>Viridiplantae</taxon>
        <taxon>Streptophyta</taxon>
        <taxon>Embryophyta</taxon>
        <taxon>Tracheophyta</taxon>
        <taxon>Spermatophyta</taxon>
        <taxon>Magnoliopsida</taxon>
        <taxon>eudicotyledons</taxon>
        <taxon>Gunneridae</taxon>
        <taxon>Pentapetalae</taxon>
        <taxon>rosids</taxon>
        <taxon>fabids</taxon>
        <taxon>Fabales</taxon>
        <taxon>Fabaceae</taxon>
        <taxon>Papilionoideae</taxon>
        <taxon>50 kb inversion clade</taxon>
        <taxon>NPAAA clade</taxon>
        <taxon>Hologalegina</taxon>
        <taxon>IRL clade</taxon>
        <taxon>Trifolieae</taxon>
        <taxon>Trifolium</taxon>
    </lineage>
</organism>
<dbReference type="AlphaFoldDB" id="A0A392VI39"/>
<name>A0A392VI39_9FABA</name>
<dbReference type="EMBL" id="LXQA011182352">
    <property type="protein sequence ID" value="MCI88054.1"/>
    <property type="molecule type" value="Genomic_DNA"/>
</dbReference>
<protein>
    <submittedName>
        <fullName evidence="1">Uncharacterized protein</fullName>
    </submittedName>
</protein>
<reference evidence="1 2" key="1">
    <citation type="journal article" date="2018" name="Front. Plant Sci.">
        <title>Red Clover (Trifolium pratense) and Zigzag Clover (T. medium) - A Picture of Genomic Similarities and Differences.</title>
        <authorList>
            <person name="Dluhosova J."/>
            <person name="Istvanek J."/>
            <person name="Nedelnik J."/>
            <person name="Repkova J."/>
        </authorList>
    </citation>
    <scope>NUCLEOTIDE SEQUENCE [LARGE SCALE GENOMIC DNA]</scope>
    <source>
        <strain evidence="2">cv. 10/8</strain>
        <tissue evidence="1">Leaf</tissue>
    </source>
</reference>
<accession>A0A392VI39</accession>
<proteinExistence type="predicted"/>
<evidence type="ECO:0000313" key="1">
    <source>
        <dbReference type="EMBL" id="MCI88054.1"/>
    </source>
</evidence>
<dbReference type="Proteomes" id="UP000265520">
    <property type="component" value="Unassembled WGS sequence"/>
</dbReference>
<comment type="caution">
    <text evidence="1">The sequence shown here is derived from an EMBL/GenBank/DDBJ whole genome shotgun (WGS) entry which is preliminary data.</text>
</comment>